<evidence type="ECO:0000313" key="1">
    <source>
        <dbReference type="EMBL" id="KGG50143.1"/>
    </source>
</evidence>
<dbReference type="Gene3D" id="1.10.287.1060">
    <property type="entry name" value="ESAT-6-like"/>
    <property type="match status" value="1"/>
</dbReference>
<dbReference type="AlphaFoldDB" id="A0A098VM44"/>
<protein>
    <submittedName>
        <fullName evidence="1">Uncharacterized protein</fullName>
    </submittedName>
</protein>
<dbReference type="GeneID" id="25260975"/>
<dbReference type="GeneID" id="25260640"/>
<dbReference type="RefSeq" id="XP_013236583.1">
    <property type="nucleotide sequence ID" value="XM_013381129.1"/>
</dbReference>
<dbReference type="RefSeq" id="XP_013236854.1">
    <property type="nucleotide sequence ID" value="XM_013381400.1"/>
</dbReference>
<dbReference type="Proteomes" id="UP000029725">
    <property type="component" value="Unassembled WGS sequence"/>
</dbReference>
<evidence type="ECO:0000313" key="3">
    <source>
        <dbReference type="Proteomes" id="UP000029725"/>
    </source>
</evidence>
<accession>A0A098VM44</accession>
<name>A0A098VM44_9MICR</name>
<proteinExistence type="predicted"/>
<reference evidence="1 3" key="1">
    <citation type="submission" date="2014-04" db="EMBL/GenBank/DDBJ databases">
        <title>A new species of microsporidia sheds light on the evolution of extreme parasitism.</title>
        <authorList>
            <person name="Haag K.L."/>
            <person name="James T.Y."/>
            <person name="Larsson R."/>
            <person name="Schaer T.M."/>
            <person name="Refardt D."/>
            <person name="Pombert J.-F."/>
            <person name="Ebert D."/>
        </authorList>
    </citation>
    <scope>NUCLEOTIDE SEQUENCE [LARGE SCALE GENOMIC DNA]</scope>
    <source>
        <strain evidence="1 3">UGP3</strain>
        <tissue evidence="1">Spores</tissue>
    </source>
</reference>
<dbReference type="VEuPathDB" id="MicrosporidiaDB:DI09_86p70"/>
<keyword evidence="3" id="KW-1185">Reference proteome</keyword>
<organism evidence="1 3">
    <name type="scientific">Mitosporidium daphniae</name>
    <dbReference type="NCBI Taxonomy" id="1485682"/>
    <lineage>
        <taxon>Eukaryota</taxon>
        <taxon>Fungi</taxon>
        <taxon>Fungi incertae sedis</taxon>
        <taxon>Microsporidia</taxon>
        <taxon>Mitosporidium</taxon>
    </lineage>
</organism>
<dbReference type="HOGENOM" id="CLU_2688336_0_0_1"/>
<dbReference type="VEuPathDB" id="MicrosporidiaDB:DI09_6p110"/>
<dbReference type="EMBL" id="JMKJ01000579">
    <property type="protein sequence ID" value="KGG50427.1"/>
    <property type="molecule type" value="Genomic_DNA"/>
</dbReference>
<sequence length="74" mass="8296">MFSGFFSRFSLTGSSTIMGAQSSTSPTEAISKLKDMIVELEKKEKYIYKKIENELEIARDNATKNKRGIVEALS</sequence>
<comment type="caution">
    <text evidence="1">The sequence shown here is derived from an EMBL/GenBank/DDBJ whole genome shotgun (WGS) entry which is preliminary data.</text>
</comment>
<evidence type="ECO:0000313" key="2">
    <source>
        <dbReference type="EMBL" id="KGG50427.1"/>
    </source>
</evidence>
<dbReference type="EMBL" id="JMKJ01000597">
    <property type="protein sequence ID" value="KGG50143.1"/>
    <property type="molecule type" value="Genomic_DNA"/>
</dbReference>
<gene>
    <name evidence="2" type="ORF">DI09_6p110</name>
    <name evidence="1" type="ORF">DI09_86p70</name>
</gene>